<evidence type="ECO:0000256" key="1">
    <source>
        <dbReference type="SAM" id="SignalP"/>
    </source>
</evidence>
<accession>A0A7X2IHN6</accession>
<dbReference type="RefSeq" id="WP_154370704.1">
    <property type="nucleotide sequence ID" value="NZ_WKJJ01000001.1"/>
</dbReference>
<name>A0A7X2IHN6_9BURK</name>
<comment type="caution">
    <text evidence="2">The sequence shown here is derived from an EMBL/GenBank/DDBJ whole genome shotgun (WGS) entry which is preliminary data.</text>
</comment>
<gene>
    <name evidence="2" type="ORF">GJ700_00520</name>
</gene>
<dbReference type="InterPro" id="IPR013424">
    <property type="entry name" value="Ice-binding_C"/>
</dbReference>
<protein>
    <submittedName>
        <fullName evidence="2">PEP-CTERM sorting domain-containing protein</fullName>
    </submittedName>
</protein>
<keyword evidence="3" id="KW-1185">Reference proteome</keyword>
<reference evidence="2 3" key="1">
    <citation type="submission" date="2019-11" db="EMBL/GenBank/DDBJ databases">
        <title>Novel species isolated from a subtropical stream in China.</title>
        <authorList>
            <person name="Lu H."/>
        </authorList>
    </citation>
    <scope>NUCLEOTIDE SEQUENCE [LARGE SCALE GENOMIC DNA]</scope>
    <source>
        <strain evidence="2 3">FT92W</strain>
    </source>
</reference>
<keyword evidence="1" id="KW-0732">Signal</keyword>
<dbReference type="NCBIfam" id="TIGR02595">
    <property type="entry name" value="PEP_CTERM"/>
    <property type="match status" value="1"/>
</dbReference>
<dbReference type="AlphaFoldDB" id="A0A7X2IHN6"/>
<proteinExistence type="predicted"/>
<sequence>MKRLLSAAFAALALMGGAAKAGTLTDTITDAYWGSDAHGLGDVIGSSMYDINSAKIARVGDVLTVTINTAFAGHAGSDSWAYTANNVAKGIGYGDVFLGDTWNPAGTAADHYAADNAGNSTVWDYGFSLADRWNNNGGSFTLYKLNGATNALNTVNSESYINCTNGCTYRNGQEVAVKTTNNAANVTNTGKTGTWTVLANQSLQFTINVSGTDLATFSTIAMHWGETCQNDVIEGIVRLTPAPGTVPLMALGLAGLYLVRRRRQA</sequence>
<evidence type="ECO:0000313" key="2">
    <source>
        <dbReference type="EMBL" id="MRV70204.1"/>
    </source>
</evidence>
<organism evidence="2 3">
    <name type="scientific">Pseudoduganella rivuli</name>
    <dbReference type="NCBI Taxonomy" id="2666085"/>
    <lineage>
        <taxon>Bacteria</taxon>
        <taxon>Pseudomonadati</taxon>
        <taxon>Pseudomonadota</taxon>
        <taxon>Betaproteobacteria</taxon>
        <taxon>Burkholderiales</taxon>
        <taxon>Oxalobacteraceae</taxon>
        <taxon>Telluria group</taxon>
        <taxon>Pseudoduganella</taxon>
    </lineage>
</organism>
<dbReference type="Proteomes" id="UP000446768">
    <property type="component" value="Unassembled WGS sequence"/>
</dbReference>
<feature type="chain" id="PRO_5030742561" evidence="1">
    <location>
        <begin position="22"/>
        <end position="265"/>
    </location>
</feature>
<feature type="signal peptide" evidence="1">
    <location>
        <begin position="1"/>
        <end position="21"/>
    </location>
</feature>
<dbReference type="EMBL" id="WKJJ01000001">
    <property type="protein sequence ID" value="MRV70204.1"/>
    <property type="molecule type" value="Genomic_DNA"/>
</dbReference>
<evidence type="ECO:0000313" key="3">
    <source>
        <dbReference type="Proteomes" id="UP000446768"/>
    </source>
</evidence>